<evidence type="ECO:0000256" key="1">
    <source>
        <dbReference type="SAM" id="MobiDB-lite"/>
    </source>
</evidence>
<dbReference type="RefSeq" id="WP_239676733.1">
    <property type="nucleotide sequence ID" value="NZ_CP070499.1"/>
</dbReference>
<proteinExistence type="predicted"/>
<dbReference type="EMBL" id="CP070499">
    <property type="protein sequence ID" value="QSB14591.1"/>
    <property type="molecule type" value="Genomic_DNA"/>
</dbReference>
<sequence>MTSPQGPMPAPPFPDPQSAVLKLVIDNAINAMRSGEATAEDAILHAAVHGWYEGHIQGEDSCHGCDFRGELSKQEDRDSAVELGRDLGEDLA</sequence>
<gene>
    <name evidence="2" type="ORF">JQS43_24485</name>
</gene>
<feature type="region of interest" description="Disordered" evidence="1">
    <location>
        <begin position="63"/>
        <end position="92"/>
    </location>
</feature>
<keyword evidence="3" id="KW-1185">Reference proteome</keyword>
<protein>
    <submittedName>
        <fullName evidence="2">Uncharacterized protein</fullName>
    </submittedName>
</protein>
<dbReference type="AlphaFoldDB" id="A0A895YB08"/>
<organism evidence="2 3">
    <name type="scientific">Natronosporangium hydrolyticum</name>
    <dbReference type="NCBI Taxonomy" id="2811111"/>
    <lineage>
        <taxon>Bacteria</taxon>
        <taxon>Bacillati</taxon>
        <taxon>Actinomycetota</taxon>
        <taxon>Actinomycetes</taxon>
        <taxon>Micromonosporales</taxon>
        <taxon>Micromonosporaceae</taxon>
        <taxon>Natronosporangium</taxon>
    </lineage>
</organism>
<evidence type="ECO:0000313" key="3">
    <source>
        <dbReference type="Proteomes" id="UP000662857"/>
    </source>
</evidence>
<dbReference type="Proteomes" id="UP000662857">
    <property type="component" value="Chromosome"/>
</dbReference>
<accession>A0A895YB08</accession>
<reference evidence="2" key="1">
    <citation type="submission" date="2021-02" db="EMBL/GenBank/DDBJ databases">
        <title>Natrosporangium hydrolyticum gen. nov., sp. nov, a haloalkaliphilic actinobacterium from a soda solonchak soil.</title>
        <authorList>
            <person name="Sorokin D.Y."/>
            <person name="Khijniak T.V."/>
            <person name="Zakharycheva A.P."/>
            <person name="Boueva O.V."/>
            <person name="Ariskina E.V."/>
            <person name="Hahnke R.L."/>
            <person name="Bunk B."/>
            <person name="Sproer C."/>
            <person name="Schumann P."/>
            <person name="Evtushenko L.I."/>
            <person name="Kublanov I.V."/>
        </authorList>
    </citation>
    <scope>NUCLEOTIDE SEQUENCE</scope>
    <source>
        <strain evidence="2">DSM 106523</strain>
    </source>
</reference>
<evidence type="ECO:0000313" key="2">
    <source>
        <dbReference type="EMBL" id="QSB14591.1"/>
    </source>
</evidence>
<dbReference type="KEGG" id="nhy:JQS43_24485"/>
<name>A0A895YB08_9ACTN</name>